<sequence length="285" mass="30754">MSASSAAPDIELCQLSLIGSRLELRAELTVQQAWDTIAFMRQGYPPHSQDLANTYRASLCGSTIRLESQLTAKEASALVLHLGRTLLAPLLTRDSSTDVPLVNAFHDCETPRSLALSPLSEGRLDVAVADDALEVVGHEHTSTDPLAATQRNASIHSLPSRLEPKDTASSALRPSASLREASRVAFALHEQRQAREERERTPSIRNTLSPTFSSNLSAVASHEAGRTEGHRSPVPFGNGSRLSRSTASGRSTFGFSSPNQPSSSRLLHRLFTPIPSPSSKFSARK</sequence>
<feature type="region of interest" description="Disordered" evidence="1">
    <location>
        <begin position="157"/>
        <end position="176"/>
    </location>
</feature>
<feature type="compositionally biased region" description="Polar residues" evidence="1">
    <location>
        <begin position="240"/>
        <end position="265"/>
    </location>
</feature>
<reference evidence="2 3" key="1">
    <citation type="submission" date="2014-09" db="EMBL/GenBank/DDBJ databases">
        <authorList>
            <person name="Magalhaes I.L.F."/>
            <person name="Oliveira U."/>
            <person name="Santos F.R."/>
            <person name="Vidigal T.H.D.A."/>
            <person name="Brescovit A.D."/>
            <person name="Santos A.J."/>
        </authorList>
    </citation>
    <scope>NUCLEOTIDE SEQUENCE [LARGE SCALE GENOMIC DNA]</scope>
</reference>
<name>A0A0P1BN14_9BASI</name>
<feature type="compositionally biased region" description="Polar residues" evidence="1">
    <location>
        <begin position="203"/>
        <end position="218"/>
    </location>
</feature>
<evidence type="ECO:0000256" key="1">
    <source>
        <dbReference type="SAM" id="MobiDB-lite"/>
    </source>
</evidence>
<dbReference type="OrthoDB" id="10393094at2759"/>
<evidence type="ECO:0000313" key="2">
    <source>
        <dbReference type="EMBL" id="CEH17811.1"/>
    </source>
</evidence>
<dbReference type="Proteomes" id="UP000054845">
    <property type="component" value="Unassembled WGS sequence"/>
</dbReference>
<accession>A0A0P1BN14</accession>
<keyword evidence="3" id="KW-1185">Reference proteome</keyword>
<evidence type="ECO:0000313" key="3">
    <source>
        <dbReference type="Proteomes" id="UP000054845"/>
    </source>
</evidence>
<feature type="compositionally biased region" description="Basic and acidic residues" evidence="1">
    <location>
        <begin position="190"/>
        <end position="202"/>
    </location>
</feature>
<organism evidence="2 3">
    <name type="scientific">Ceraceosorus bombacis</name>
    <dbReference type="NCBI Taxonomy" id="401625"/>
    <lineage>
        <taxon>Eukaryota</taxon>
        <taxon>Fungi</taxon>
        <taxon>Dikarya</taxon>
        <taxon>Basidiomycota</taxon>
        <taxon>Ustilaginomycotina</taxon>
        <taxon>Exobasidiomycetes</taxon>
        <taxon>Ceraceosorales</taxon>
        <taxon>Ceraceosoraceae</taxon>
        <taxon>Ceraceosorus</taxon>
    </lineage>
</organism>
<dbReference type="AlphaFoldDB" id="A0A0P1BN14"/>
<proteinExistence type="predicted"/>
<feature type="region of interest" description="Disordered" evidence="1">
    <location>
        <begin position="190"/>
        <end position="285"/>
    </location>
</feature>
<protein>
    <submittedName>
        <fullName evidence="2">Uncharacterized protein</fullName>
    </submittedName>
</protein>
<dbReference type="EMBL" id="CCYA01000265">
    <property type="protein sequence ID" value="CEH17811.1"/>
    <property type="molecule type" value="Genomic_DNA"/>
</dbReference>